<dbReference type="GO" id="GO:0016832">
    <property type="term" value="F:aldehyde-lyase activity"/>
    <property type="evidence" value="ECO:0007669"/>
    <property type="project" value="InterPro"/>
</dbReference>
<accession>A0A089LVP6</accession>
<dbReference type="GO" id="GO:0016740">
    <property type="term" value="F:transferase activity"/>
    <property type="evidence" value="ECO:0007669"/>
    <property type="project" value="UniProtKB-KW"/>
</dbReference>
<dbReference type="InterPro" id="IPR013785">
    <property type="entry name" value="Aldolase_TIM"/>
</dbReference>
<dbReference type="Gene3D" id="1.20.59.10">
    <property type="entry name" value="Chorismate mutase"/>
    <property type="match status" value="1"/>
</dbReference>
<dbReference type="InterPro" id="IPR006218">
    <property type="entry name" value="DAHP1/KDSA"/>
</dbReference>
<dbReference type="NCBIfam" id="TIGR01361">
    <property type="entry name" value="DAHP_synth_Bsub"/>
    <property type="match status" value="1"/>
</dbReference>
<dbReference type="KEGG" id="pste:PSTEL_23350"/>
<dbReference type="SUPFAM" id="SSF48600">
    <property type="entry name" value="Chorismate mutase II"/>
    <property type="match status" value="1"/>
</dbReference>
<dbReference type="PROSITE" id="PS51168">
    <property type="entry name" value="CHORISMATE_MUT_2"/>
    <property type="match status" value="1"/>
</dbReference>
<keyword evidence="4" id="KW-1185">Reference proteome</keyword>
<dbReference type="InterPro" id="IPR036979">
    <property type="entry name" value="CM_dom_sf"/>
</dbReference>
<dbReference type="GO" id="GO:0046417">
    <property type="term" value="P:chorismate metabolic process"/>
    <property type="evidence" value="ECO:0007669"/>
    <property type="project" value="InterPro"/>
</dbReference>
<sequence>MSNAELEQLRNRLDEINSELLKLISERATVVQDIGAVKEKQGVPKFDPEREKKMLDKLVEENKGPFTESTIRTLFKQIFKASLDLQSTEHKKNLLVSRKTRKEDTLILLPQDVVVGGNASLMVAGPCSVESEQQTRTVAAALAKAGIKVMRGGAFKPRTSPYDFQGLGMDGLRILREAADEYGLLTISEIVDPAHIEPSLDYVDIIQIGARNMQNFELLKAAGEVNKPVLLKRGLAATMEEFLHAAEYILSRGNTQVMLIERGIRTYEKWTRNTLDISAVPILKQESHLPVLVDVTHSTGRKDILVPCAKAALAAGADGIMVEVHPDPATALSDAAQQLNIDEFNTFFNDVKASGLFRE</sequence>
<dbReference type="InterPro" id="IPR052899">
    <property type="entry name" value="Class-I_DAHP_synthase"/>
</dbReference>
<dbReference type="InterPro" id="IPR036263">
    <property type="entry name" value="Chorismate_II_sf"/>
</dbReference>
<dbReference type="EMBL" id="CP009286">
    <property type="protein sequence ID" value="AIQ65606.1"/>
    <property type="molecule type" value="Genomic_DNA"/>
</dbReference>
<dbReference type="InterPro" id="IPR002701">
    <property type="entry name" value="CM_II_prokaryot"/>
</dbReference>
<dbReference type="AlphaFoldDB" id="A0A089LVP6"/>
<evidence type="ECO:0000259" key="2">
    <source>
        <dbReference type="PROSITE" id="PS51168"/>
    </source>
</evidence>
<protein>
    <submittedName>
        <fullName evidence="3">Chorismate mutase</fullName>
    </submittedName>
</protein>
<gene>
    <name evidence="3" type="ORF">PSTEL_23350</name>
</gene>
<dbReference type="NCBIfam" id="TIGR01801">
    <property type="entry name" value="CM_A"/>
    <property type="match status" value="1"/>
</dbReference>
<dbReference type="Proteomes" id="UP000029507">
    <property type="component" value="Chromosome"/>
</dbReference>
<dbReference type="HOGENOM" id="CLU_062599_1_0_9"/>
<dbReference type="SUPFAM" id="SSF51569">
    <property type="entry name" value="Aldolase"/>
    <property type="match status" value="1"/>
</dbReference>
<dbReference type="PANTHER" id="PTHR43018">
    <property type="entry name" value="PHOSPHO-2-DEHYDRO-3-DEOXYHEPTONATE ALDOLASE"/>
    <property type="match status" value="1"/>
</dbReference>
<dbReference type="STRING" id="169760.PSTEL_23350"/>
<organism evidence="3 4">
    <name type="scientific">Paenibacillus stellifer</name>
    <dbReference type="NCBI Taxonomy" id="169760"/>
    <lineage>
        <taxon>Bacteria</taxon>
        <taxon>Bacillati</taxon>
        <taxon>Bacillota</taxon>
        <taxon>Bacilli</taxon>
        <taxon>Bacillales</taxon>
        <taxon>Paenibacillaceae</taxon>
        <taxon>Paenibacillus</taxon>
    </lineage>
</organism>
<dbReference type="PANTHER" id="PTHR43018:SF1">
    <property type="entry name" value="PROTEIN AROA(G)"/>
    <property type="match status" value="1"/>
</dbReference>
<dbReference type="Gene3D" id="3.20.20.70">
    <property type="entry name" value="Aldolase class I"/>
    <property type="match status" value="1"/>
</dbReference>
<evidence type="ECO:0000313" key="4">
    <source>
        <dbReference type="Proteomes" id="UP000029507"/>
    </source>
</evidence>
<dbReference type="NCBIfam" id="NF006421">
    <property type="entry name" value="PRK08673.1"/>
    <property type="match status" value="1"/>
</dbReference>
<dbReference type="OrthoDB" id="9780456at2"/>
<evidence type="ECO:0000256" key="1">
    <source>
        <dbReference type="ARBA" id="ARBA00022679"/>
    </source>
</evidence>
<dbReference type="GO" id="GO:0004106">
    <property type="term" value="F:chorismate mutase activity"/>
    <property type="evidence" value="ECO:0007669"/>
    <property type="project" value="InterPro"/>
</dbReference>
<dbReference type="SMART" id="SM00830">
    <property type="entry name" value="CM_2"/>
    <property type="match status" value="1"/>
</dbReference>
<keyword evidence="1" id="KW-0808">Transferase</keyword>
<dbReference type="NCBIfam" id="NF009239">
    <property type="entry name" value="PRK12595.1"/>
    <property type="match status" value="1"/>
</dbReference>
<dbReference type="InterPro" id="IPR006268">
    <property type="entry name" value="DAHP_syn_2"/>
</dbReference>
<name>A0A089LVP6_9BACL</name>
<reference evidence="3 4" key="1">
    <citation type="submission" date="2014-08" db="EMBL/GenBank/DDBJ databases">
        <title>Comparative genomics of the Paenibacillus odorifer group.</title>
        <authorList>
            <person name="den Bakker H.C."/>
            <person name="Tsai Y.-C."/>
            <person name="Martin N."/>
            <person name="Korlach J."/>
            <person name="Wiedmann M."/>
        </authorList>
    </citation>
    <scope>NUCLEOTIDE SEQUENCE [LARGE SCALE GENOMIC DNA]</scope>
    <source>
        <strain evidence="3 4">DSM 14472</strain>
    </source>
</reference>
<dbReference type="Pfam" id="PF01817">
    <property type="entry name" value="CM_2"/>
    <property type="match status" value="1"/>
</dbReference>
<dbReference type="InterPro" id="IPR010954">
    <property type="entry name" value="Chorismate_mutase_GmP-bac"/>
</dbReference>
<evidence type="ECO:0000313" key="3">
    <source>
        <dbReference type="EMBL" id="AIQ65606.1"/>
    </source>
</evidence>
<dbReference type="RefSeq" id="WP_038698810.1">
    <property type="nucleotide sequence ID" value="NZ_CP009286.1"/>
</dbReference>
<feature type="domain" description="Chorismate mutase" evidence="2">
    <location>
        <begin position="1"/>
        <end position="90"/>
    </location>
</feature>
<proteinExistence type="predicted"/>
<dbReference type="Pfam" id="PF00793">
    <property type="entry name" value="DAHP_synth_1"/>
    <property type="match status" value="1"/>
</dbReference>
<dbReference type="GO" id="GO:0009073">
    <property type="term" value="P:aromatic amino acid family biosynthetic process"/>
    <property type="evidence" value="ECO:0007669"/>
    <property type="project" value="InterPro"/>
</dbReference>